<gene>
    <name evidence="1" type="ORF">GCWU000321_00495</name>
</gene>
<evidence type="ECO:0000313" key="2">
    <source>
        <dbReference type="Proteomes" id="UP000004736"/>
    </source>
</evidence>
<dbReference type="EMBL" id="ACIM02000001">
    <property type="protein sequence ID" value="EEW96550.1"/>
    <property type="molecule type" value="Genomic_DNA"/>
</dbReference>
<keyword evidence="2" id="KW-1185">Reference proteome</keyword>
<sequence>MTMLVQRIGQEACIKREVQEINMEGSTSFRNPKSDARRLF</sequence>
<name>C9LLW4_9FIRM</name>
<reference evidence="1" key="1">
    <citation type="submission" date="2009-09" db="EMBL/GenBank/DDBJ databases">
        <authorList>
            <person name="Weinstock G."/>
            <person name="Sodergren E."/>
            <person name="Clifton S."/>
            <person name="Fulton L."/>
            <person name="Fulton B."/>
            <person name="Courtney L."/>
            <person name="Fronick C."/>
            <person name="Harrison M."/>
            <person name="Strong C."/>
            <person name="Farmer C."/>
            <person name="Delahaunty K."/>
            <person name="Markovic C."/>
            <person name="Hall O."/>
            <person name="Minx P."/>
            <person name="Tomlinson C."/>
            <person name="Mitreva M."/>
            <person name="Nelson J."/>
            <person name="Hou S."/>
            <person name="Wollam A."/>
            <person name="Pepin K.H."/>
            <person name="Johnson M."/>
            <person name="Bhonagiri V."/>
            <person name="Nash W.E."/>
            <person name="Warren W."/>
            <person name="Chinwalla A."/>
            <person name="Mardis E.R."/>
            <person name="Wilson R.K."/>
        </authorList>
    </citation>
    <scope>NUCLEOTIDE SEQUENCE [LARGE SCALE GENOMIC DNA]</scope>
    <source>
        <strain evidence="1">DSM 15470</strain>
    </source>
</reference>
<comment type="caution">
    <text evidence="1">The sequence shown here is derived from an EMBL/GenBank/DDBJ whole genome shotgun (WGS) entry which is preliminary data.</text>
</comment>
<dbReference type="Proteomes" id="UP000004736">
    <property type="component" value="Unassembled WGS sequence"/>
</dbReference>
<protein>
    <submittedName>
        <fullName evidence="1">Uncharacterized protein</fullName>
    </submittedName>
</protein>
<organism evidence="1 2">
    <name type="scientific">Dialister invisus DSM 15470</name>
    <dbReference type="NCBI Taxonomy" id="592028"/>
    <lineage>
        <taxon>Bacteria</taxon>
        <taxon>Bacillati</taxon>
        <taxon>Bacillota</taxon>
        <taxon>Negativicutes</taxon>
        <taxon>Veillonellales</taxon>
        <taxon>Veillonellaceae</taxon>
        <taxon>Dialister</taxon>
    </lineage>
</organism>
<proteinExistence type="predicted"/>
<dbReference type="HOGENOM" id="CLU_3288583_0_0_9"/>
<evidence type="ECO:0000313" key="1">
    <source>
        <dbReference type="EMBL" id="EEW96550.1"/>
    </source>
</evidence>
<dbReference type="STRING" id="592028.GCWU000321_00495"/>
<dbReference type="AlphaFoldDB" id="C9LLW4"/>
<accession>C9LLW4</accession>